<dbReference type="Proteomes" id="UP000095282">
    <property type="component" value="Unplaced"/>
</dbReference>
<reference evidence="3" key="1">
    <citation type="submission" date="2016-11" db="UniProtKB">
        <authorList>
            <consortium name="WormBaseParasite"/>
        </authorList>
    </citation>
    <scope>IDENTIFICATION</scope>
</reference>
<accession>A0A1I7U3D0</accession>
<evidence type="ECO:0000313" key="2">
    <source>
        <dbReference type="Proteomes" id="UP000095282"/>
    </source>
</evidence>
<name>A0A1I7U3D0_9PELO</name>
<sequence>MFLFQKETGPKSVPSETVKEKPKTPPPRPEDNDPNKASKPNNPKLIGKDTKEVNDNETINDAKSDWGELPK</sequence>
<feature type="compositionally biased region" description="Basic and acidic residues" evidence="1">
    <location>
        <begin position="46"/>
        <end position="71"/>
    </location>
</feature>
<feature type="region of interest" description="Disordered" evidence="1">
    <location>
        <begin position="1"/>
        <end position="71"/>
    </location>
</feature>
<proteinExistence type="predicted"/>
<evidence type="ECO:0000313" key="3">
    <source>
        <dbReference type="WBParaSite" id="Csp11.Scaffold629.g14437.t1"/>
    </source>
</evidence>
<dbReference type="AlphaFoldDB" id="A0A1I7U3D0"/>
<feature type="compositionally biased region" description="Basic and acidic residues" evidence="1">
    <location>
        <begin position="17"/>
        <end position="36"/>
    </location>
</feature>
<protein>
    <submittedName>
        <fullName evidence="3">Energy transducer TonB</fullName>
    </submittedName>
</protein>
<evidence type="ECO:0000256" key="1">
    <source>
        <dbReference type="SAM" id="MobiDB-lite"/>
    </source>
</evidence>
<dbReference type="WBParaSite" id="Csp11.Scaffold629.g14437.t1">
    <property type="protein sequence ID" value="Csp11.Scaffold629.g14437.t1"/>
    <property type="gene ID" value="Csp11.Scaffold629.g14437"/>
</dbReference>
<keyword evidence="2" id="KW-1185">Reference proteome</keyword>
<organism evidence="2 3">
    <name type="scientific">Caenorhabditis tropicalis</name>
    <dbReference type="NCBI Taxonomy" id="1561998"/>
    <lineage>
        <taxon>Eukaryota</taxon>
        <taxon>Metazoa</taxon>
        <taxon>Ecdysozoa</taxon>
        <taxon>Nematoda</taxon>
        <taxon>Chromadorea</taxon>
        <taxon>Rhabditida</taxon>
        <taxon>Rhabditina</taxon>
        <taxon>Rhabditomorpha</taxon>
        <taxon>Rhabditoidea</taxon>
        <taxon>Rhabditidae</taxon>
        <taxon>Peloderinae</taxon>
        <taxon>Caenorhabditis</taxon>
    </lineage>
</organism>